<comment type="caution">
    <text evidence="3">The sequence shown here is derived from an EMBL/GenBank/DDBJ whole genome shotgun (WGS) entry which is preliminary data.</text>
</comment>
<sequence>MKLGQTHRPCSCTPSKHFLSLHALHWFLWVLSIGHLPFRSPCALHVYTRLRWMLRLKNPEQPAKEGTQKMKSQHSRSFRNLESESNTVSKNGGDISFSHPQKRRTFFCSPRNDMKFLIDFQHADASPGNSSREGSSHLPQFSTLRYKETSQNVQVPVPGTVSRTSPPPPTPIPGSRNSGRWMVLFCENQSQSKLSTRIGKSHCRVVLIGGARRGDHPLGSRKTWGAIKVTIAPRAMHAILPF</sequence>
<keyword evidence="4" id="KW-1185">Reference proteome</keyword>
<feature type="chain" id="PRO_5043719272" evidence="2">
    <location>
        <begin position="35"/>
        <end position="242"/>
    </location>
</feature>
<dbReference type="AlphaFoldDB" id="A0AAV4NZB8"/>
<evidence type="ECO:0000256" key="2">
    <source>
        <dbReference type="SAM" id="SignalP"/>
    </source>
</evidence>
<accession>A0AAV4NZB8</accession>
<feature type="compositionally biased region" description="Polar residues" evidence="1">
    <location>
        <begin position="78"/>
        <end position="90"/>
    </location>
</feature>
<feature type="region of interest" description="Disordered" evidence="1">
    <location>
        <begin position="156"/>
        <end position="176"/>
    </location>
</feature>
<reference evidence="3 4" key="1">
    <citation type="submission" date="2021-06" db="EMBL/GenBank/DDBJ databases">
        <title>Caerostris extrusa draft genome.</title>
        <authorList>
            <person name="Kono N."/>
            <person name="Arakawa K."/>
        </authorList>
    </citation>
    <scope>NUCLEOTIDE SEQUENCE [LARGE SCALE GENOMIC DNA]</scope>
</reference>
<keyword evidence="2" id="KW-0732">Signal</keyword>
<dbReference type="Proteomes" id="UP001054945">
    <property type="component" value="Unassembled WGS sequence"/>
</dbReference>
<evidence type="ECO:0000256" key="1">
    <source>
        <dbReference type="SAM" id="MobiDB-lite"/>
    </source>
</evidence>
<protein>
    <submittedName>
        <fullName evidence="3">Uncharacterized protein</fullName>
    </submittedName>
</protein>
<dbReference type="EMBL" id="BPLR01021484">
    <property type="protein sequence ID" value="GIX90235.1"/>
    <property type="molecule type" value="Genomic_DNA"/>
</dbReference>
<feature type="signal peptide" evidence="2">
    <location>
        <begin position="1"/>
        <end position="34"/>
    </location>
</feature>
<proteinExistence type="predicted"/>
<evidence type="ECO:0000313" key="4">
    <source>
        <dbReference type="Proteomes" id="UP001054945"/>
    </source>
</evidence>
<evidence type="ECO:0000313" key="3">
    <source>
        <dbReference type="EMBL" id="GIX90235.1"/>
    </source>
</evidence>
<name>A0AAV4NZB8_CAEEX</name>
<feature type="region of interest" description="Disordered" evidence="1">
    <location>
        <begin position="61"/>
        <end position="95"/>
    </location>
</feature>
<gene>
    <name evidence="3" type="ORF">CEXT_772471</name>
</gene>
<organism evidence="3 4">
    <name type="scientific">Caerostris extrusa</name>
    <name type="common">Bark spider</name>
    <name type="synonym">Caerostris bankana</name>
    <dbReference type="NCBI Taxonomy" id="172846"/>
    <lineage>
        <taxon>Eukaryota</taxon>
        <taxon>Metazoa</taxon>
        <taxon>Ecdysozoa</taxon>
        <taxon>Arthropoda</taxon>
        <taxon>Chelicerata</taxon>
        <taxon>Arachnida</taxon>
        <taxon>Araneae</taxon>
        <taxon>Araneomorphae</taxon>
        <taxon>Entelegynae</taxon>
        <taxon>Araneoidea</taxon>
        <taxon>Araneidae</taxon>
        <taxon>Caerostris</taxon>
    </lineage>
</organism>